<evidence type="ECO:0000313" key="1">
    <source>
        <dbReference type="EMBL" id="KAI8530150.1"/>
    </source>
</evidence>
<comment type="caution">
    <text evidence="1">The sequence shown here is derived from an EMBL/GenBank/DDBJ whole genome shotgun (WGS) entry which is preliminary data.</text>
</comment>
<accession>A0ACC0LND8</accession>
<keyword evidence="2" id="KW-1185">Reference proteome</keyword>
<organism evidence="1 2">
    <name type="scientific">Rhododendron molle</name>
    <name type="common">Chinese azalea</name>
    <name type="synonym">Azalea mollis</name>
    <dbReference type="NCBI Taxonomy" id="49168"/>
    <lineage>
        <taxon>Eukaryota</taxon>
        <taxon>Viridiplantae</taxon>
        <taxon>Streptophyta</taxon>
        <taxon>Embryophyta</taxon>
        <taxon>Tracheophyta</taxon>
        <taxon>Spermatophyta</taxon>
        <taxon>Magnoliopsida</taxon>
        <taxon>eudicotyledons</taxon>
        <taxon>Gunneridae</taxon>
        <taxon>Pentapetalae</taxon>
        <taxon>asterids</taxon>
        <taxon>Ericales</taxon>
        <taxon>Ericaceae</taxon>
        <taxon>Ericoideae</taxon>
        <taxon>Rhodoreae</taxon>
        <taxon>Rhododendron</taxon>
    </lineage>
</organism>
<gene>
    <name evidence="1" type="ORF">RHMOL_Rhmol11G0033500</name>
</gene>
<dbReference type="EMBL" id="CM046398">
    <property type="protein sequence ID" value="KAI8530150.1"/>
    <property type="molecule type" value="Genomic_DNA"/>
</dbReference>
<evidence type="ECO:0000313" key="2">
    <source>
        <dbReference type="Proteomes" id="UP001062846"/>
    </source>
</evidence>
<dbReference type="Proteomes" id="UP001062846">
    <property type="component" value="Chromosome 11"/>
</dbReference>
<sequence>MAPNKVEDTPIDVGHGEGFTRTHTKGFAHGQQVKRKVDRNRVEGFAHNQPINQNVSRGYSYYHYNGRNKFEGKLFKNHDDYQSTKQQPNFRYYDNLPKFRGLEFFEDRLDWILDIEDSFQYAKIPTEQMWRPKQYYAEQIIVEAVREVKIEVEDQDEIDIGACVQEDTEIVSDAVVEEQKNIALEVCAFGLDESPIMELTAALQQHMAVAEIRFPDKGVPTNSIINQSLEIQQLQHKMADSQQELEVEFF</sequence>
<name>A0ACC0LND8_RHOML</name>
<proteinExistence type="predicted"/>
<protein>
    <submittedName>
        <fullName evidence="1">Uncharacterized protein</fullName>
    </submittedName>
</protein>
<reference evidence="1" key="1">
    <citation type="submission" date="2022-02" db="EMBL/GenBank/DDBJ databases">
        <title>Plant Genome Project.</title>
        <authorList>
            <person name="Zhang R.-G."/>
        </authorList>
    </citation>
    <scope>NUCLEOTIDE SEQUENCE</scope>
    <source>
        <strain evidence="1">AT1</strain>
    </source>
</reference>